<comment type="subcellular location">
    <subcellularLocation>
        <location evidence="1">Cell membrane</location>
        <topology evidence="1">Multi-pass membrane protein</topology>
    </subcellularLocation>
</comment>
<keyword evidence="3 6" id="KW-0812">Transmembrane</keyword>
<dbReference type="InterPro" id="IPR002797">
    <property type="entry name" value="Polysacc_synth"/>
</dbReference>
<dbReference type="PATRIC" id="fig|1339314.3.peg.4142"/>
<evidence type="ECO:0000256" key="1">
    <source>
        <dbReference type="ARBA" id="ARBA00004651"/>
    </source>
</evidence>
<keyword evidence="2" id="KW-1003">Cell membrane</keyword>
<dbReference type="RefSeq" id="WP_057261317.1">
    <property type="nucleotide sequence ID" value="NZ_JGDS01000064.1"/>
</dbReference>
<name>A0A016ARF8_BACFG</name>
<dbReference type="EMBL" id="JGDS01000064">
    <property type="protein sequence ID" value="EXZ71693.1"/>
    <property type="molecule type" value="Genomic_DNA"/>
</dbReference>
<feature type="transmembrane region" description="Helical" evidence="6">
    <location>
        <begin position="337"/>
        <end position="361"/>
    </location>
</feature>
<dbReference type="PANTHER" id="PTHR30250">
    <property type="entry name" value="PST FAMILY PREDICTED COLANIC ACID TRANSPORTER"/>
    <property type="match status" value="1"/>
</dbReference>
<keyword evidence="4 6" id="KW-1133">Transmembrane helix</keyword>
<evidence type="ECO:0000313" key="8">
    <source>
        <dbReference type="Proteomes" id="UP000020938"/>
    </source>
</evidence>
<dbReference type="AlphaFoldDB" id="A0A016ARF8"/>
<keyword evidence="5 6" id="KW-0472">Membrane</keyword>
<gene>
    <name evidence="7" type="ORF">M123_3992</name>
</gene>
<feature type="transmembrane region" description="Helical" evidence="6">
    <location>
        <begin position="368"/>
        <end position="388"/>
    </location>
</feature>
<feature type="transmembrane region" description="Helical" evidence="6">
    <location>
        <begin position="296"/>
        <end position="317"/>
    </location>
</feature>
<evidence type="ECO:0000256" key="4">
    <source>
        <dbReference type="ARBA" id="ARBA00022989"/>
    </source>
</evidence>
<organism evidence="7 8">
    <name type="scientific">Bacteroides fragilis str. 3976T8</name>
    <dbReference type="NCBI Taxonomy" id="1339314"/>
    <lineage>
        <taxon>Bacteria</taxon>
        <taxon>Pseudomonadati</taxon>
        <taxon>Bacteroidota</taxon>
        <taxon>Bacteroidia</taxon>
        <taxon>Bacteroidales</taxon>
        <taxon>Bacteroidaceae</taxon>
        <taxon>Bacteroides</taxon>
    </lineage>
</organism>
<feature type="transmembrane region" description="Helical" evidence="6">
    <location>
        <begin position="91"/>
        <end position="116"/>
    </location>
</feature>
<feature type="transmembrane region" description="Helical" evidence="6">
    <location>
        <begin position="128"/>
        <end position="147"/>
    </location>
</feature>
<protein>
    <submittedName>
        <fullName evidence="7">Polysaccharide biosynthesis family protein</fullName>
    </submittedName>
</protein>
<evidence type="ECO:0000256" key="2">
    <source>
        <dbReference type="ARBA" id="ARBA00022475"/>
    </source>
</evidence>
<feature type="transmembrane region" description="Helical" evidence="6">
    <location>
        <begin position="394"/>
        <end position="418"/>
    </location>
</feature>
<feature type="transmembrane region" description="Helical" evidence="6">
    <location>
        <begin position="182"/>
        <end position="200"/>
    </location>
</feature>
<dbReference type="Proteomes" id="UP000020938">
    <property type="component" value="Unassembled WGS sequence"/>
</dbReference>
<evidence type="ECO:0000256" key="3">
    <source>
        <dbReference type="ARBA" id="ARBA00022692"/>
    </source>
</evidence>
<dbReference type="Pfam" id="PF01943">
    <property type="entry name" value="Polysacc_synt"/>
    <property type="match status" value="1"/>
</dbReference>
<reference evidence="7 8" key="1">
    <citation type="submission" date="2014-02" db="EMBL/GenBank/DDBJ databases">
        <authorList>
            <person name="Sears C."/>
            <person name="Carroll K."/>
            <person name="Sack B.R."/>
            <person name="Qadri F."/>
            <person name="Myers L.L."/>
            <person name="Chung G.-T."/>
            <person name="Escheverria P."/>
            <person name="Fraser C.M."/>
            <person name="Sadzewicz L."/>
            <person name="Shefchek K.A."/>
            <person name="Tallon L."/>
            <person name="Das S.P."/>
            <person name="Daugherty S."/>
            <person name="Mongodin E.F."/>
        </authorList>
    </citation>
    <scope>NUCLEOTIDE SEQUENCE [LARGE SCALE GENOMIC DNA]</scope>
    <source>
        <strain evidence="7 8">3976T8</strain>
    </source>
</reference>
<feature type="transmembrane region" description="Helical" evidence="6">
    <location>
        <begin position="53"/>
        <end position="79"/>
    </location>
</feature>
<feature type="transmembrane region" description="Helical" evidence="6">
    <location>
        <begin position="20"/>
        <end position="41"/>
    </location>
</feature>
<evidence type="ECO:0000256" key="6">
    <source>
        <dbReference type="SAM" id="Phobius"/>
    </source>
</evidence>
<feature type="transmembrane region" description="Helical" evidence="6">
    <location>
        <begin position="425"/>
        <end position="443"/>
    </location>
</feature>
<feature type="transmembrane region" description="Helical" evidence="6">
    <location>
        <begin position="154"/>
        <end position="176"/>
    </location>
</feature>
<comment type="caution">
    <text evidence="7">The sequence shown here is derived from an EMBL/GenBank/DDBJ whole genome shotgun (WGS) entry which is preliminary data.</text>
</comment>
<proteinExistence type="predicted"/>
<evidence type="ECO:0000313" key="7">
    <source>
        <dbReference type="EMBL" id="EXZ71693.1"/>
    </source>
</evidence>
<dbReference type="PANTHER" id="PTHR30250:SF11">
    <property type="entry name" value="O-ANTIGEN TRANSPORTER-RELATED"/>
    <property type="match status" value="1"/>
</dbReference>
<sequence length="446" mass="50237">MKVIIRIKRKIDSSPFLKSVVVLFSGNVFANLISFLSIPILSRIYSDTAFGDYAIVISTATIVNGISTLGLTSAIMIPVEENKAKSVFTTAWISHILVSTFCFVLALILLPVYSIYSITGSYSCSLLLMYLYVLLVGTFSLLSVYANRLRKNRILFWNAMINSLALLCLAIPFGLWGWGGTGFLMASTGGYLVANIQMLYHMNPFKKIAYRDCISVYKDFKDFIIYQFPSNLISTFTIQLPNQLFSAYFGNASLGGYAMCERILGVPMRLIGAPITTIYFRHSSECIREYKDISGFTYILITRILILAFLPVLILFSCSEVLFTFILGDSWLLVGKIVSILIFPYVLLFCSNCVSYCLVVIGKQKINLYLSLLYLMLIVASVVSGFYVFSDFVSVVICFAVALIVFNLLNLLVIFYYLRKDFGRFVRFIGIYLLSIYLGLILIKYL</sequence>
<evidence type="ECO:0000256" key="5">
    <source>
        <dbReference type="ARBA" id="ARBA00023136"/>
    </source>
</evidence>
<dbReference type="GO" id="GO:0005886">
    <property type="term" value="C:plasma membrane"/>
    <property type="evidence" value="ECO:0007669"/>
    <property type="project" value="UniProtKB-SubCell"/>
</dbReference>
<accession>A0A016ARF8</accession>
<dbReference type="InterPro" id="IPR050833">
    <property type="entry name" value="Poly_Biosynth_Transport"/>
</dbReference>